<proteinExistence type="predicted"/>
<gene>
    <name evidence="2" type="ORF">OKIOD_LOCUS13472</name>
</gene>
<feature type="chain" id="PRO_5046805130" evidence="1">
    <location>
        <begin position="19"/>
        <end position="104"/>
    </location>
</feature>
<organism evidence="2 3">
    <name type="scientific">Oikopleura dioica</name>
    <name type="common">Tunicate</name>
    <dbReference type="NCBI Taxonomy" id="34765"/>
    <lineage>
        <taxon>Eukaryota</taxon>
        <taxon>Metazoa</taxon>
        <taxon>Chordata</taxon>
        <taxon>Tunicata</taxon>
        <taxon>Appendicularia</taxon>
        <taxon>Copelata</taxon>
        <taxon>Oikopleuridae</taxon>
        <taxon>Oikopleura</taxon>
    </lineage>
</organism>
<dbReference type="Proteomes" id="UP001158576">
    <property type="component" value="Chromosome 2"/>
</dbReference>
<reference evidence="2 3" key="1">
    <citation type="submission" date="2021-04" db="EMBL/GenBank/DDBJ databases">
        <authorList>
            <person name="Bliznina A."/>
        </authorList>
    </citation>
    <scope>NUCLEOTIDE SEQUENCE [LARGE SCALE GENOMIC DNA]</scope>
</reference>
<evidence type="ECO:0000313" key="3">
    <source>
        <dbReference type="Proteomes" id="UP001158576"/>
    </source>
</evidence>
<dbReference type="EMBL" id="OU015567">
    <property type="protein sequence ID" value="CAG5110294.1"/>
    <property type="molecule type" value="Genomic_DNA"/>
</dbReference>
<keyword evidence="1" id="KW-0732">Signal</keyword>
<feature type="signal peptide" evidence="1">
    <location>
        <begin position="1"/>
        <end position="18"/>
    </location>
</feature>
<sequence length="104" mass="11972">MKLFSRILWLSAIVSARGLINIFDIDESQRNVPAKPVVPIHLASHDHSKLMAHLKENASFKKKMTSFTNRLSGDLNQLREIDDPDTREKVAKLTNFLTHFQQFL</sequence>
<keyword evidence="3" id="KW-1185">Reference proteome</keyword>
<protein>
    <submittedName>
        <fullName evidence="2">Oidioi.mRNA.OKI2018_I69.chr2.g4707.t1.cds</fullName>
    </submittedName>
</protein>
<accession>A0ABN7T2G4</accession>
<name>A0ABN7T2G4_OIKDI</name>
<evidence type="ECO:0000256" key="1">
    <source>
        <dbReference type="SAM" id="SignalP"/>
    </source>
</evidence>
<evidence type="ECO:0000313" key="2">
    <source>
        <dbReference type="EMBL" id="CAG5110294.1"/>
    </source>
</evidence>